<evidence type="ECO:0000313" key="3">
    <source>
        <dbReference type="EMBL" id="WWY03166.1"/>
    </source>
</evidence>
<proteinExistence type="predicted"/>
<dbReference type="AlphaFoldDB" id="A0A9X4E0J0"/>
<keyword evidence="4" id="KW-1185">Reference proteome</keyword>
<organism evidence="2">
    <name type="scientific">Neisseria leonii</name>
    <dbReference type="NCBI Taxonomy" id="2995413"/>
    <lineage>
        <taxon>Bacteria</taxon>
        <taxon>Pseudomonadati</taxon>
        <taxon>Pseudomonadota</taxon>
        <taxon>Betaproteobacteria</taxon>
        <taxon>Neisseriales</taxon>
        <taxon>Neisseriaceae</taxon>
        <taxon>Neisseria</taxon>
    </lineage>
</organism>
<reference evidence="2" key="1">
    <citation type="submission" date="2022-10" db="EMBL/GenBank/DDBJ databases">
        <authorList>
            <person name="Boutroux M."/>
        </authorList>
    </citation>
    <scope>NUCLEOTIDE SEQUENCE</scope>
    <source>
        <strain evidence="2">51.81</strain>
    </source>
</reference>
<protein>
    <submittedName>
        <fullName evidence="2">Uncharacterized protein</fullName>
    </submittedName>
</protein>
<dbReference type="RefSeq" id="WP_274584091.1">
    <property type="nucleotide sequence ID" value="NZ_CP146598.1"/>
</dbReference>
<dbReference type="EMBL" id="JAPQFL010000001">
    <property type="protein sequence ID" value="MDD9326744.1"/>
    <property type="molecule type" value="Genomic_DNA"/>
</dbReference>
<evidence type="ECO:0000313" key="2">
    <source>
        <dbReference type="EMBL" id="MDD9326744.1"/>
    </source>
</evidence>
<dbReference type="Proteomes" id="UP001149607">
    <property type="component" value="Chromosome"/>
</dbReference>
<evidence type="ECO:0000313" key="4">
    <source>
        <dbReference type="Proteomes" id="UP001149607"/>
    </source>
</evidence>
<sequence>MRIRVTQARKKDSGLALYEAKLTKKTAEAMVQAAAEVLYEAAKHTPKYSGETTASWTVTDRPRQGYRTGAQEGNVSEPKYPQGIRDAAAMPLNMGVAWKGEQEARKIVNRDLRTKKGRTKLYITNTQEIASVWLTGNSLSAQYLLRAVNHDYYTLADLRQVALRAKNKLKVF</sequence>
<accession>A0A9X4E0J0</accession>
<evidence type="ECO:0000256" key="1">
    <source>
        <dbReference type="SAM" id="MobiDB-lite"/>
    </source>
</evidence>
<gene>
    <name evidence="2" type="ORF">ORY91_000111</name>
    <name evidence="3" type="ORF">V9W64_10870</name>
</gene>
<name>A0A9X4E0J0_9NEIS</name>
<reference evidence="3" key="2">
    <citation type="submission" date="2024-02" db="EMBL/GenBank/DDBJ databases">
        <title>Neisseria leonii sp. nov.</title>
        <authorList>
            <person name="Boutroux M."/>
            <person name="Favre-Rochex S."/>
            <person name="Gorgette O."/>
            <person name="Touak G."/>
            <person name="Muhle E."/>
            <person name="Chesneau O."/>
            <person name="Clermont D."/>
            <person name="Rahi P."/>
        </authorList>
    </citation>
    <scope>NUCLEOTIDE SEQUENCE</scope>
    <source>
        <strain evidence="3">51.81</strain>
    </source>
</reference>
<dbReference type="EMBL" id="CP146598">
    <property type="protein sequence ID" value="WWY03166.1"/>
    <property type="molecule type" value="Genomic_DNA"/>
</dbReference>
<feature type="region of interest" description="Disordered" evidence="1">
    <location>
        <begin position="50"/>
        <end position="80"/>
    </location>
</feature>